<keyword evidence="2" id="KW-1185">Reference proteome</keyword>
<protein>
    <submittedName>
        <fullName evidence="1">Uncharacterized protein</fullName>
    </submittedName>
</protein>
<dbReference type="EMBL" id="AJVK01059786">
    <property type="status" value="NOT_ANNOTATED_CDS"/>
    <property type="molecule type" value="Genomic_DNA"/>
</dbReference>
<reference evidence="1" key="1">
    <citation type="submission" date="2022-08" db="UniProtKB">
        <authorList>
            <consortium name="EnsemblMetazoa"/>
        </authorList>
    </citation>
    <scope>IDENTIFICATION</scope>
    <source>
        <strain evidence="1">Israel</strain>
    </source>
</reference>
<dbReference type="VEuPathDB" id="VectorBase:PPAI007202"/>
<organism evidence="1 2">
    <name type="scientific">Phlebotomus papatasi</name>
    <name type="common">Sandfly</name>
    <dbReference type="NCBI Taxonomy" id="29031"/>
    <lineage>
        <taxon>Eukaryota</taxon>
        <taxon>Metazoa</taxon>
        <taxon>Ecdysozoa</taxon>
        <taxon>Arthropoda</taxon>
        <taxon>Hexapoda</taxon>
        <taxon>Insecta</taxon>
        <taxon>Pterygota</taxon>
        <taxon>Neoptera</taxon>
        <taxon>Endopterygota</taxon>
        <taxon>Diptera</taxon>
        <taxon>Nematocera</taxon>
        <taxon>Psychodoidea</taxon>
        <taxon>Psychodidae</taxon>
        <taxon>Phlebotomus</taxon>
        <taxon>Phlebotomus</taxon>
    </lineage>
</organism>
<accession>A0A1B0GPK8</accession>
<dbReference type="AlphaFoldDB" id="A0A1B0GPK8"/>
<evidence type="ECO:0000313" key="2">
    <source>
        <dbReference type="Proteomes" id="UP000092462"/>
    </source>
</evidence>
<evidence type="ECO:0000313" key="1">
    <source>
        <dbReference type="EnsemblMetazoa" id="PPAI007202-PA"/>
    </source>
</evidence>
<dbReference type="EnsemblMetazoa" id="PPAI007202-RA">
    <property type="protein sequence ID" value="PPAI007202-PA"/>
    <property type="gene ID" value="PPAI007202"/>
</dbReference>
<proteinExistence type="predicted"/>
<name>A0A1B0GPK8_PHLPP</name>
<dbReference type="Proteomes" id="UP000092462">
    <property type="component" value="Unassembled WGS sequence"/>
</dbReference>
<sequence>MLELYFHVSTKSQKNIIYQIAFIVPRLREIVLSQGSITELEKLSIILCERLSIE</sequence>